<reference evidence="2" key="2">
    <citation type="submission" date="2015-01" db="EMBL/GenBank/DDBJ databases">
        <title>Evolutionary Origins and Diversification of the Mycorrhizal Mutualists.</title>
        <authorList>
            <consortium name="DOE Joint Genome Institute"/>
            <consortium name="Mycorrhizal Genomics Consortium"/>
            <person name="Kohler A."/>
            <person name="Kuo A."/>
            <person name="Nagy L.G."/>
            <person name="Floudas D."/>
            <person name="Copeland A."/>
            <person name="Barry K.W."/>
            <person name="Cichocki N."/>
            <person name="Veneault-Fourrey C."/>
            <person name="LaButti K."/>
            <person name="Lindquist E.A."/>
            <person name="Lipzen A."/>
            <person name="Lundell T."/>
            <person name="Morin E."/>
            <person name="Murat C."/>
            <person name="Riley R."/>
            <person name="Ohm R."/>
            <person name="Sun H."/>
            <person name="Tunlid A."/>
            <person name="Henrissat B."/>
            <person name="Grigoriev I.V."/>
            <person name="Hibbett D.S."/>
            <person name="Martin F."/>
        </authorList>
    </citation>
    <scope>NUCLEOTIDE SEQUENCE [LARGE SCALE GENOMIC DNA]</scope>
    <source>
        <strain evidence="2">441</strain>
    </source>
</reference>
<name>A0A0C9Z2J7_9AGAM</name>
<dbReference type="AlphaFoldDB" id="A0A0C9Z2J7"/>
<keyword evidence="2" id="KW-1185">Reference proteome</keyword>
<sequence length="90" mass="9867">MKCCAQIDVAINLKTLVIVIEVYMYFPLIGKLQIAKTAGNLRDGVTLPITLPPVVKGSLTLTLDGKDLVVEYCADVHGRHYEGRIVITIL</sequence>
<reference evidence="1 2" key="1">
    <citation type="submission" date="2014-04" db="EMBL/GenBank/DDBJ databases">
        <authorList>
            <consortium name="DOE Joint Genome Institute"/>
            <person name="Kuo A."/>
            <person name="Kohler A."/>
            <person name="Costa M.D."/>
            <person name="Nagy L.G."/>
            <person name="Floudas D."/>
            <person name="Copeland A."/>
            <person name="Barry K.W."/>
            <person name="Cichocki N."/>
            <person name="Veneault-Fourrey C."/>
            <person name="LaButti K."/>
            <person name="Lindquist E.A."/>
            <person name="Lipzen A."/>
            <person name="Lundell T."/>
            <person name="Morin E."/>
            <person name="Murat C."/>
            <person name="Sun H."/>
            <person name="Tunlid A."/>
            <person name="Henrissat B."/>
            <person name="Grigoriev I.V."/>
            <person name="Hibbett D.S."/>
            <person name="Martin F."/>
            <person name="Nordberg H.P."/>
            <person name="Cantor M.N."/>
            <person name="Hua S.X."/>
        </authorList>
    </citation>
    <scope>NUCLEOTIDE SEQUENCE [LARGE SCALE GENOMIC DNA]</scope>
    <source>
        <strain evidence="1 2">441</strain>
    </source>
</reference>
<dbReference type="OrthoDB" id="2627879at2759"/>
<protein>
    <submittedName>
        <fullName evidence="1">Uncharacterized protein</fullName>
    </submittedName>
</protein>
<evidence type="ECO:0000313" key="1">
    <source>
        <dbReference type="EMBL" id="KIK23266.1"/>
    </source>
</evidence>
<dbReference type="EMBL" id="KN833728">
    <property type="protein sequence ID" value="KIK23266.1"/>
    <property type="molecule type" value="Genomic_DNA"/>
</dbReference>
<dbReference type="HOGENOM" id="CLU_2441722_0_0_1"/>
<organism evidence="1 2">
    <name type="scientific">Pisolithus microcarpus 441</name>
    <dbReference type="NCBI Taxonomy" id="765257"/>
    <lineage>
        <taxon>Eukaryota</taxon>
        <taxon>Fungi</taxon>
        <taxon>Dikarya</taxon>
        <taxon>Basidiomycota</taxon>
        <taxon>Agaricomycotina</taxon>
        <taxon>Agaricomycetes</taxon>
        <taxon>Agaricomycetidae</taxon>
        <taxon>Boletales</taxon>
        <taxon>Sclerodermatineae</taxon>
        <taxon>Pisolithaceae</taxon>
        <taxon>Pisolithus</taxon>
    </lineage>
</organism>
<proteinExistence type="predicted"/>
<evidence type="ECO:0000313" key="2">
    <source>
        <dbReference type="Proteomes" id="UP000054018"/>
    </source>
</evidence>
<accession>A0A0C9Z2J7</accession>
<dbReference type="Proteomes" id="UP000054018">
    <property type="component" value="Unassembled WGS sequence"/>
</dbReference>
<gene>
    <name evidence="1" type="ORF">PISMIDRAFT_466288</name>
</gene>